<gene>
    <name evidence="1" type="ORF">K443DRAFT_10632</name>
</gene>
<protein>
    <submittedName>
        <fullName evidence="1">Uncharacterized protein</fullName>
    </submittedName>
</protein>
<proteinExistence type="predicted"/>
<dbReference type="HOGENOM" id="CLU_1740823_0_0_1"/>
<reference evidence="2" key="2">
    <citation type="submission" date="2015-01" db="EMBL/GenBank/DDBJ databases">
        <title>Evolutionary Origins and Diversification of the Mycorrhizal Mutualists.</title>
        <authorList>
            <consortium name="DOE Joint Genome Institute"/>
            <consortium name="Mycorrhizal Genomics Consortium"/>
            <person name="Kohler A."/>
            <person name="Kuo A."/>
            <person name="Nagy L.G."/>
            <person name="Floudas D."/>
            <person name="Copeland A."/>
            <person name="Barry K.W."/>
            <person name="Cichocki N."/>
            <person name="Veneault-Fourrey C."/>
            <person name="LaButti K."/>
            <person name="Lindquist E.A."/>
            <person name="Lipzen A."/>
            <person name="Lundell T."/>
            <person name="Morin E."/>
            <person name="Murat C."/>
            <person name="Riley R."/>
            <person name="Ohm R."/>
            <person name="Sun H."/>
            <person name="Tunlid A."/>
            <person name="Henrissat B."/>
            <person name="Grigoriev I.V."/>
            <person name="Hibbett D.S."/>
            <person name="Martin F."/>
        </authorList>
    </citation>
    <scope>NUCLEOTIDE SEQUENCE [LARGE SCALE GENOMIC DNA]</scope>
    <source>
        <strain evidence="2">LaAM-08-1</strain>
    </source>
</reference>
<name>A0A0C9WKK1_9AGAR</name>
<reference evidence="1 2" key="1">
    <citation type="submission" date="2014-04" db="EMBL/GenBank/DDBJ databases">
        <authorList>
            <consortium name="DOE Joint Genome Institute"/>
            <person name="Kuo A."/>
            <person name="Kohler A."/>
            <person name="Nagy L.G."/>
            <person name="Floudas D."/>
            <person name="Copeland A."/>
            <person name="Barry K.W."/>
            <person name="Cichocki N."/>
            <person name="Veneault-Fourrey C."/>
            <person name="LaButti K."/>
            <person name="Lindquist E.A."/>
            <person name="Lipzen A."/>
            <person name="Lundell T."/>
            <person name="Morin E."/>
            <person name="Murat C."/>
            <person name="Sun H."/>
            <person name="Tunlid A."/>
            <person name="Henrissat B."/>
            <person name="Grigoriev I.V."/>
            <person name="Hibbett D.S."/>
            <person name="Martin F."/>
            <person name="Nordberg H.P."/>
            <person name="Cantor M.N."/>
            <person name="Hua S.X."/>
        </authorList>
    </citation>
    <scope>NUCLEOTIDE SEQUENCE [LARGE SCALE GENOMIC DNA]</scope>
    <source>
        <strain evidence="1 2">LaAM-08-1</strain>
    </source>
</reference>
<evidence type="ECO:0000313" key="2">
    <source>
        <dbReference type="Proteomes" id="UP000054477"/>
    </source>
</evidence>
<keyword evidence="2" id="KW-1185">Reference proteome</keyword>
<dbReference type="AlphaFoldDB" id="A0A0C9WKK1"/>
<dbReference type="Proteomes" id="UP000054477">
    <property type="component" value="Unassembled WGS sequence"/>
</dbReference>
<dbReference type="EMBL" id="KN838721">
    <property type="protein sequence ID" value="KIJ96439.1"/>
    <property type="molecule type" value="Genomic_DNA"/>
</dbReference>
<sequence>MIHAVIHLSTHANDSQRPSAVCPLRSRERPCERLTTTIVPRRFWRRGNQITTIYVVHLRAHLHLASAPRERFTMTIVPRRFWRRGKPNHDDLRHRSSPCPLTSRKRRGLYTPPHVLISADQNYAYVLLQPFWLEINSAMAHSASLSADQH</sequence>
<evidence type="ECO:0000313" key="1">
    <source>
        <dbReference type="EMBL" id="KIJ96439.1"/>
    </source>
</evidence>
<organism evidence="1 2">
    <name type="scientific">Laccaria amethystina LaAM-08-1</name>
    <dbReference type="NCBI Taxonomy" id="1095629"/>
    <lineage>
        <taxon>Eukaryota</taxon>
        <taxon>Fungi</taxon>
        <taxon>Dikarya</taxon>
        <taxon>Basidiomycota</taxon>
        <taxon>Agaricomycotina</taxon>
        <taxon>Agaricomycetes</taxon>
        <taxon>Agaricomycetidae</taxon>
        <taxon>Agaricales</taxon>
        <taxon>Agaricineae</taxon>
        <taxon>Hydnangiaceae</taxon>
        <taxon>Laccaria</taxon>
    </lineage>
</organism>
<accession>A0A0C9WKK1</accession>